<dbReference type="Proteomes" id="UP000807504">
    <property type="component" value="Unassembled WGS sequence"/>
</dbReference>
<keyword evidence="2" id="KW-1185">Reference proteome</keyword>
<dbReference type="AlphaFoldDB" id="A0A8T0FK58"/>
<comment type="caution">
    <text evidence="1">The sequence shown here is derived from an EMBL/GenBank/DDBJ whole genome shotgun (WGS) entry which is preliminary data.</text>
</comment>
<gene>
    <name evidence="1" type="ORF">HNY73_006468</name>
</gene>
<dbReference type="EMBL" id="JABXBU010000011">
    <property type="protein sequence ID" value="KAF8791627.1"/>
    <property type="molecule type" value="Genomic_DNA"/>
</dbReference>
<name>A0A8T0FK58_ARGBR</name>
<evidence type="ECO:0000313" key="2">
    <source>
        <dbReference type="Proteomes" id="UP000807504"/>
    </source>
</evidence>
<proteinExistence type="predicted"/>
<sequence>MLDSIIEDRHLAEVEKQNVREELLHKEEREPEIEKLKIQAQRNAGYKNSADISVTSKALQEMFHRFNMKDDIRLNLTLFEDHANLTLLPKAQWWSSINSPDDLAGKFEQYDGVRRALKPKASDPFFRRKDEAQGANKFQNYPLRPANFRDANDKVENRSLQLNRNSYVVKNKPLRPVNYCYCQTLGHYGVDCPRRPKNTKNNKPLMLVVQVCSQLSRERMRTRKVALRSKTFNALTDTGKSQIKTKAPFRQDIKLDGQKYSLTWHVVPMSYLDFQAVIGSDILEYASLDFTKEGAKFRRREDVEIFFMLAQLYETRPQDEIEIEHISNPEFIEFSERSSFQRTYGVELI</sequence>
<evidence type="ECO:0000313" key="1">
    <source>
        <dbReference type="EMBL" id="KAF8791627.1"/>
    </source>
</evidence>
<protein>
    <submittedName>
        <fullName evidence="1">Uncharacterized protein</fullName>
    </submittedName>
</protein>
<reference evidence="1" key="1">
    <citation type="journal article" date="2020" name="bioRxiv">
        <title>Chromosome-level reference genome of the European wasp spider Argiope bruennichi: a resource for studies on range expansion and evolutionary adaptation.</title>
        <authorList>
            <person name="Sheffer M.M."/>
            <person name="Hoppe A."/>
            <person name="Krehenwinkel H."/>
            <person name="Uhl G."/>
            <person name="Kuss A.W."/>
            <person name="Jensen L."/>
            <person name="Jensen C."/>
            <person name="Gillespie R.G."/>
            <person name="Hoff K.J."/>
            <person name="Prost S."/>
        </authorList>
    </citation>
    <scope>NUCLEOTIDE SEQUENCE</scope>
</reference>
<accession>A0A8T0FK58</accession>
<organism evidence="1 2">
    <name type="scientific">Argiope bruennichi</name>
    <name type="common">Wasp spider</name>
    <name type="synonym">Aranea bruennichi</name>
    <dbReference type="NCBI Taxonomy" id="94029"/>
    <lineage>
        <taxon>Eukaryota</taxon>
        <taxon>Metazoa</taxon>
        <taxon>Ecdysozoa</taxon>
        <taxon>Arthropoda</taxon>
        <taxon>Chelicerata</taxon>
        <taxon>Arachnida</taxon>
        <taxon>Araneae</taxon>
        <taxon>Araneomorphae</taxon>
        <taxon>Entelegynae</taxon>
        <taxon>Araneoidea</taxon>
        <taxon>Araneidae</taxon>
        <taxon>Argiope</taxon>
    </lineage>
</organism>
<reference evidence="1" key="2">
    <citation type="submission" date="2020-06" db="EMBL/GenBank/DDBJ databases">
        <authorList>
            <person name="Sheffer M."/>
        </authorList>
    </citation>
    <scope>NUCLEOTIDE SEQUENCE</scope>
</reference>